<organism evidence="1">
    <name type="scientific">Panicum hallii</name>
    <dbReference type="NCBI Taxonomy" id="206008"/>
    <lineage>
        <taxon>Eukaryota</taxon>
        <taxon>Viridiplantae</taxon>
        <taxon>Streptophyta</taxon>
        <taxon>Embryophyta</taxon>
        <taxon>Tracheophyta</taxon>
        <taxon>Spermatophyta</taxon>
        <taxon>Magnoliopsida</taxon>
        <taxon>Liliopsida</taxon>
        <taxon>Poales</taxon>
        <taxon>Poaceae</taxon>
        <taxon>PACMAD clade</taxon>
        <taxon>Panicoideae</taxon>
        <taxon>Panicodae</taxon>
        <taxon>Paniceae</taxon>
        <taxon>Panicinae</taxon>
        <taxon>Panicum</taxon>
        <taxon>Panicum sect. Panicum</taxon>
    </lineage>
</organism>
<protein>
    <submittedName>
        <fullName evidence="1">Uncharacterized protein</fullName>
    </submittedName>
</protein>
<dbReference type="AlphaFoldDB" id="A0A2T8KN76"/>
<gene>
    <name evidence="1" type="ORF">PAHAL_2G073800</name>
</gene>
<dbReference type="EMBL" id="CM008047">
    <property type="protein sequence ID" value="PVH63635.1"/>
    <property type="molecule type" value="Genomic_DNA"/>
</dbReference>
<dbReference type="Gramene" id="PVH63635">
    <property type="protein sequence ID" value="PVH63635"/>
    <property type="gene ID" value="PAHAL_2G073800"/>
</dbReference>
<dbReference type="Proteomes" id="UP000243499">
    <property type="component" value="Chromosome 2"/>
</dbReference>
<proteinExistence type="predicted"/>
<evidence type="ECO:0000313" key="1">
    <source>
        <dbReference type="EMBL" id="PVH63635.1"/>
    </source>
</evidence>
<reference evidence="1" key="1">
    <citation type="submission" date="2018-04" db="EMBL/GenBank/DDBJ databases">
        <title>WGS assembly of Panicum hallii.</title>
        <authorList>
            <person name="Lovell J."/>
            <person name="Jenkins J."/>
            <person name="Lowry D."/>
            <person name="Mamidi S."/>
            <person name="Sreedasyam A."/>
            <person name="Weng X."/>
            <person name="Barry K."/>
            <person name="Bonette J."/>
            <person name="Campitelli B."/>
            <person name="Daum C."/>
            <person name="Gordon S."/>
            <person name="Gould B."/>
            <person name="Lipzen A."/>
            <person name="Macqueen A."/>
            <person name="Palacio-Mejia J."/>
            <person name="Plott C."/>
            <person name="Shakirov E."/>
            <person name="Shu S."/>
            <person name="Yoshinaga Y."/>
            <person name="Zane M."/>
            <person name="Rokhsar D."/>
            <person name="Grimwood J."/>
            <person name="Schmutz J."/>
            <person name="Juenger T."/>
        </authorList>
    </citation>
    <scope>NUCLEOTIDE SEQUENCE [LARGE SCALE GENOMIC DNA]</scope>
    <source>
        <strain evidence="1">FIL2</strain>
    </source>
</reference>
<accession>A0A2T8KN76</accession>
<sequence length="133" mass="14322">MGQAHLHCSLHGCARAERLRQTRHAESLPRAATWLMMPWRLASLPGRRTPPSWGDPGRCLPAPPADASKCRSCSSLSCSQGYSSPANLDNESSMICSGARMWSLLVSSRIFSIGMESATAETEAKAVVSFMVG</sequence>
<name>A0A2T8KN76_9POAL</name>